<keyword evidence="1" id="KW-0812">Transmembrane</keyword>
<evidence type="ECO:0000313" key="4">
    <source>
        <dbReference type="EMBL" id="CAF1134225.1"/>
    </source>
</evidence>
<dbReference type="Pfam" id="PF13908">
    <property type="entry name" value="Shisa_N"/>
    <property type="match status" value="1"/>
</dbReference>
<dbReference type="Proteomes" id="UP000663854">
    <property type="component" value="Unassembled WGS sequence"/>
</dbReference>
<gene>
    <name evidence="4" type="ORF">JXQ802_LOCUS20866</name>
    <name evidence="3" type="ORF">PYM288_LOCUS15651</name>
</gene>
<reference evidence="4" key="1">
    <citation type="submission" date="2021-02" db="EMBL/GenBank/DDBJ databases">
        <authorList>
            <person name="Nowell W R."/>
        </authorList>
    </citation>
    <scope>NUCLEOTIDE SEQUENCE</scope>
</reference>
<dbReference type="InterPro" id="IPR053891">
    <property type="entry name" value="Shisa_N"/>
</dbReference>
<dbReference type="EMBL" id="CAJNOL010000603">
    <property type="protein sequence ID" value="CAF1134225.1"/>
    <property type="molecule type" value="Genomic_DNA"/>
</dbReference>
<name>A0A814RIY5_9BILA</name>
<dbReference type="EMBL" id="CAJNOH010000380">
    <property type="protein sequence ID" value="CAF1021559.1"/>
    <property type="molecule type" value="Genomic_DNA"/>
</dbReference>
<organism evidence="4 5">
    <name type="scientific">Rotaria sordida</name>
    <dbReference type="NCBI Taxonomy" id="392033"/>
    <lineage>
        <taxon>Eukaryota</taxon>
        <taxon>Metazoa</taxon>
        <taxon>Spiralia</taxon>
        <taxon>Gnathifera</taxon>
        <taxon>Rotifera</taxon>
        <taxon>Eurotatoria</taxon>
        <taxon>Bdelloidea</taxon>
        <taxon>Philodinida</taxon>
        <taxon>Philodinidae</taxon>
        <taxon>Rotaria</taxon>
    </lineage>
</organism>
<keyword evidence="5" id="KW-1185">Reference proteome</keyword>
<keyword evidence="1" id="KW-0472">Membrane</keyword>
<evidence type="ECO:0000256" key="1">
    <source>
        <dbReference type="SAM" id="Phobius"/>
    </source>
</evidence>
<comment type="caution">
    <text evidence="4">The sequence shown here is derived from an EMBL/GenBank/DDBJ whole genome shotgun (WGS) entry which is preliminary data.</text>
</comment>
<keyword evidence="1" id="KW-1133">Transmembrane helix</keyword>
<dbReference type="AlphaFoldDB" id="A0A814RIY5"/>
<proteinExistence type="predicted"/>
<evidence type="ECO:0000313" key="3">
    <source>
        <dbReference type="EMBL" id="CAF1021559.1"/>
    </source>
</evidence>
<protein>
    <recommendedName>
        <fullName evidence="2">Shisa N-terminal domain-containing protein</fullName>
    </recommendedName>
</protein>
<evidence type="ECO:0000313" key="5">
    <source>
        <dbReference type="Proteomes" id="UP000663870"/>
    </source>
</evidence>
<dbReference type="Proteomes" id="UP000663870">
    <property type="component" value="Unassembled WGS sequence"/>
</dbReference>
<feature type="transmembrane region" description="Helical" evidence="1">
    <location>
        <begin position="70"/>
        <end position="98"/>
    </location>
</feature>
<sequence length="193" mass="21862">MTTSCPGFLDRYGIWNNGFDCSSPRICCGTETDRYCCIPSKLSSSSQTPYQSSDDLIFHTSDNFLTEKWFFFQMCTAGIFFAITLLIFIMICQCLISIRRNRQRQQQRMSIVQVPLPVTSPLLIEHNRSVSNRISTISSTPSDIKSRCTDTSTIFNTSLNLYPTATSHNSTSTPSSSSSSYYIFPNEFEHLCK</sequence>
<feature type="domain" description="Shisa N-terminal" evidence="2">
    <location>
        <begin position="4"/>
        <end position="41"/>
    </location>
</feature>
<accession>A0A814RIY5</accession>
<evidence type="ECO:0000259" key="2">
    <source>
        <dbReference type="Pfam" id="PF13908"/>
    </source>
</evidence>